<evidence type="ECO:0000313" key="3">
    <source>
        <dbReference type="EMBL" id="KAF9754065.1"/>
    </source>
</evidence>
<dbReference type="InterPro" id="IPR052374">
    <property type="entry name" value="SERAC1"/>
</dbReference>
<dbReference type="InterPro" id="IPR001623">
    <property type="entry name" value="DnaJ_domain"/>
</dbReference>
<evidence type="ECO:0000313" key="4">
    <source>
        <dbReference type="Proteomes" id="UP000616885"/>
    </source>
</evidence>
<feature type="region of interest" description="Disordered" evidence="1">
    <location>
        <begin position="558"/>
        <end position="590"/>
    </location>
</feature>
<dbReference type="InterPro" id="IPR029058">
    <property type="entry name" value="AB_hydrolase_fold"/>
</dbReference>
<dbReference type="Proteomes" id="UP000616885">
    <property type="component" value="Unassembled WGS sequence"/>
</dbReference>
<dbReference type="PROSITE" id="PS50076">
    <property type="entry name" value="DNAJ_2"/>
    <property type="match status" value="1"/>
</dbReference>
<gene>
    <name evidence="3" type="ORF">IM811_012823</name>
</gene>
<dbReference type="PANTHER" id="PTHR48182">
    <property type="entry name" value="PROTEIN SERAC1"/>
    <property type="match status" value="1"/>
</dbReference>
<dbReference type="SUPFAM" id="SSF53474">
    <property type="entry name" value="alpha/beta-Hydrolases"/>
    <property type="match status" value="1"/>
</dbReference>
<organism evidence="3 4">
    <name type="scientific">Bionectria ochroleuca</name>
    <name type="common">Gliocladium roseum</name>
    <dbReference type="NCBI Taxonomy" id="29856"/>
    <lineage>
        <taxon>Eukaryota</taxon>
        <taxon>Fungi</taxon>
        <taxon>Dikarya</taxon>
        <taxon>Ascomycota</taxon>
        <taxon>Pezizomycotina</taxon>
        <taxon>Sordariomycetes</taxon>
        <taxon>Hypocreomycetidae</taxon>
        <taxon>Hypocreales</taxon>
        <taxon>Bionectriaceae</taxon>
        <taxon>Clonostachys</taxon>
    </lineage>
</organism>
<name>A0A8H7NEF0_BIOOC</name>
<dbReference type="InterPro" id="IPR036869">
    <property type="entry name" value="J_dom_sf"/>
</dbReference>
<dbReference type="Gene3D" id="1.10.287.110">
    <property type="entry name" value="DnaJ domain"/>
    <property type="match status" value="1"/>
</dbReference>
<feature type="domain" description="J" evidence="2">
    <location>
        <begin position="7"/>
        <end position="75"/>
    </location>
</feature>
<evidence type="ECO:0000256" key="1">
    <source>
        <dbReference type="SAM" id="MobiDB-lite"/>
    </source>
</evidence>
<dbReference type="PRINTS" id="PR00625">
    <property type="entry name" value="JDOMAIN"/>
</dbReference>
<feature type="compositionally biased region" description="Basic residues" evidence="1">
    <location>
        <begin position="565"/>
        <end position="575"/>
    </location>
</feature>
<dbReference type="PANTHER" id="PTHR48182:SF3">
    <property type="entry name" value="DUF676 DOMAIN-CONTAINING PROTEIN"/>
    <property type="match status" value="1"/>
</dbReference>
<feature type="region of interest" description="Disordered" evidence="1">
    <location>
        <begin position="820"/>
        <end position="917"/>
    </location>
</feature>
<comment type="caution">
    <text evidence="3">The sequence shown here is derived from an EMBL/GenBank/DDBJ whole genome shotgun (WGS) entry which is preliminary data.</text>
</comment>
<feature type="compositionally biased region" description="Polar residues" evidence="1">
    <location>
        <begin position="173"/>
        <end position="189"/>
    </location>
</feature>
<dbReference type="Pfam" id="PF00226">
    <property type="entry name" value="DnaJ"/>
    <property type="match status" value="1"/>
</dbReference>
<dbReference type="InterPro" id="IPR018253">
    <property type="entry name" value="DnaJ_domain_CS"/>
</dbReference>
<feature type="region of interest" description="Disordered" evidence="1">
    <location>
        <begin position="127"/>
        <end position="146"/>
    </location>
</feature>
<protein>
    <recommendedName>
        <fullName evidence="2">J domain-containing protein</fullName>
    </recommendedName>
</protein>
<feature type="compositionally biased region" description="Basic and acidic residues" evidence="1">
    <location>
        <begin position="98"/>
        <end position="107"/>
    </location>
</feature>
<dbReference type="PROSITE" id="PS00636">
    <property type="entry name" value="DNAJ_1"/>
    <property type="match status" value="1"/>
</dbReference>
<sequence>MALLPPDPYKILGVASDASMSDIKPAWRKLVLKCHPDKFPDPEVKEVQMEEFQRIQTAYELLSNDSARADYDRMVAVREHRAKVASSSNSKAPPWEVKSGDRSDSGKDNIYAYQEDIWEGYQRRERGTEKQFRARSRVRPPSQNISLSDERQEFVAYALQLFDEAKKQNLTTSDNNTTAFKSNGSFSHSSIEEQIKQRNKAFEKSKANIRRNSPPSQPQGPSKKAKHATTDQRTKKLQVVPVEQLNLEVMNPGIPDGRVDIVAVHGLGAIPDITWKEKTSSINWLSHKDMLPQAVPEARILRFGYDSLWMGETPTRTSLSTIAYKLLLSLNMMRVEDLERPLIFIGHCFGGLVIERVWQEPPKRKTITDKLLGPKSCQNASGEVSRIIRLIGRCCLSWNPHRGSRSFTRESALLAAIAASSDLSKHLETSVLDTMTSDTGSLLDVSDDFITLCTDGGPEISCFFEQRSSKLGKVVGRTDITEFIVDAASATFDGHPKHGLEVDHFSLNKFNGPTNSHYLQVRAEIVRFYKLALKKADLLSKVNDVDSTATYISTSPQVPLDQKSISKRSKSRRMSQKPTSERSRPYQSSQKVVSAAASQVSLEEEVLRREAVKELREEESRKKAIIQEEDYQKRLAKEKRAMELAFLERLKKNMSKYGIDNPGAILEENPLPKDEELKGQEIKEKNAWYLNYLKGALADTGVDGGQIDEILNDNGETMVIDGVETTVTRMSKKWVSKRTLNAYEIPWKYDENDSSAIIVKRWVPDYEQAFLWDHSMALRGDRGRKQHRYQDPRKPMSHQENFSSRWSFDLKSFESREVRYSSARGKAQERERGYYNASPKAVRNSSTPSTPATDRGFRRSQSYESVHSAPDSEEVTRRRRHSRTLSDDRSKGRNGPKYQRDSSGEKGSSARYTETGP</sequence>
<dbReference type="EMBL" id="JADCTT010000004">
    <property type="protein sequence ID" value="KAF9754065.1"/>
    <property type="molecule type" value="Genomic_DNA"/>
</dbReference>
<feature type="compositionally biased region" description="Basic and acidic residues" evidence="1">
    <location>
        <begin position="190"/>
        <end position="206"/>
    </location>
</feature>
<feature type="region of interest" description="Disordered" evidence="1">
    <location>
        <begin position="82"/>
        <end position="107"/>
    </location>
</feature>
<accession>A0A8H7NEF0</accession>
<reference evidence="3" key="1">
    <citation type="submission" date="2020-10" db="EMBL/GenBank/DDBJ databases">
        <title>High-Quality Genome Resource of Clonostachys rosea strain S41 by Oxford Nanopore Long-Read Sequencing.</title>
        <authorList>
            <person name="Wang H."/>
        </authorList>
    </citation>
    <scope>NUCLEOTIDE SEQUENCE</scope>
    <source>
        <strain evidence="3">S41</strain>
    </source>
</reference>
<evidence type="ECO:0000259" key="2">
    <source>
        <dbReference type="PROSITE" id="PS50076"/>
    </source>
</evidence>
<dbReference type="SUPFAM" id="SSF46565">
    <property type="entry name" value="Chaperone J-domain"/>
    <property type="match status" value="1"/>
</dbReference>
<feature type="region of interest" description="Disordered" evidence="1">
    <location>
        <begin position="173"/>
        <end position="235"/>
    </location>
</feature>
<proteinExistence type="predicted"/>
<dbReference type="CDD" id="cd06257">
    <property type="entry name" value="DnaJ"/>
    <property type="match status" value="1"/>
</dbReference>
<dbReference type="SMART" id="SM00271">
    <property type="entry name" value="DnaJ"/>
    <property type="match status" value="1"/>
</dbReference>
<feature type="compositionally biased region" description="Polar residues" evidence="1">
    <location>
        <begin position="843"/>
        <end position="852"/>
    </location>
</feature>
<dbReference type="AlphaFoldDB" id="A0A8H7NEF0"/>